<evidence type="ECO:0000313" key="2">
    <source>
        <dbReference type="Proteomes" id="UP001189429"/>
    </source>
</evidence>
<organism evidence="1 2">
    <name type="scientific">Prorocentrum cordatum</name>
    <dbReference type="NCBI Taxonomy" id="2364126"/>
    <lineage>
        <taxon>Eukaryota</taxon>
        <taxon>Sar</taxon>
        <taxon>Alveolata</taxon>
        <taxon>Dinophyceae</taxon>
        <taxon>Prorocentrales</taxon>
        <taxon>Prorocentraceae</taxon>
        <taxon>Prorocentrum</taxon>
    </lineage>
</organism>
<reference evidence="1" key="1">
    <citation type="submission" date="2023-10" db="EMBL/GenBank/DDBJ databases">
        <authorList>
            <person name="Chen Y."/>
            <person name="Shah S."/>
            <person name="Dougan E. K."/>
            <person name="Thang M."/>
            <person name="Chan C."/>
        </authorList>
    </citation>
    <scope>NUCLEOTIDE SEQUENCE [LARGE SCALE GENOMIC DNA]</scope>
</reference>
<dbReference type="EMBL" id="CAUYUJ010019534">
    <property type="protein sequence ID" value="CAK0891901.1"/>
    <property type="molecule type" value="Genomic_DNA"/>
</dbReference>
<name>A0ABN9WY87_9DINO</name>
<gene>
    <name evidence="1" type="ORF">PCOR1329_LOCUS71699</name>
</gene>
<protein>
    <submittedName>
        <fullName evidence="1">Uncharacterized protein</fullName>
    </submittedName>
</protein>
<keyword evidence="2" id="KW-1185">Reference proteome</keyword>
<sequence>MVQVTITPPMHANVHSSAIVSKLRYSKTFTQEVAERLNFVGGIKDQDRPRAAWAREKG</sequence>
<comment type="caution">
    <text evidence="1">The sequence shown here is derived from an EMBL/GenBank/DDBJ whole genome shotgun (WGS) entry which is preliminary data.</text>
</comment>
<dbReference type="Proteomes" id="UP001189429">
    <property type="component" value="Unassembled WGS sequence"/>
</dbReference>
<accession>A0ABN9WY87</accession>
<evidence type="ECO:0000313" key="1">
    <source>
        <dbReference type="EMBL" id="CAK0891901.1"/>
    </source>
</evidence>
<proteinExistence type="predicted"/>